<protein>
    <submittedName>
        <fullName evidence="1">Uncharacterized protein</fullName>
    </submittedName>
</protein>
<organism evidence="1 2">
    <name type="scientific">Holotrichia oblita</name>
    <name type="common">Chafer beetle</name>
    <dbReference type="NCBI Taxonomy" id="644536"/>
    <lineage>
        <taxon>Eukaryota</taxon>
        <taxon>Metazoa</taxon>
        <taxon>Ecdysozoa</taxon>
        <taxon>Arthropoda</taxon>
        <taxon>Hexapoda</taxon>
        <taxon>Insecta</taxon>
        <taxon>Pterygota</taxon>
        <taxon>Neoptera</taxon>
        <taxon>Endopterygota</taxon>
        <taxon>Coleoptera</taxon>
        <taxon>Polyphaga</taxon>
        <taxon>Scarabaeiformia</taxon>
        <taxon>Scarabaeidae</taxon>
        <taxon>Melolonthinae</taxon>
        <taxon>Holotrichia</taxon>
    </lineage>
</organism>
<sequence length="1047" mass="119012">MAETVKKSRIEQTQDPSEDEEDDKEENVKESIKMEFNRITTNGNQDDSIYDEVCPINSNERFLYEERNVHFESNGLPLKNGLSQEIHDKIRKQEESLLDLDKEATPPPPPKIVENQEVIYDEVKNVRPVLQLPTTCLTESESIDQDGQDVKSSVKDRMFLSTDDTSCLLFTQTVTSPMLTPSEENIDFLKGFQRQSSQNTTSTSETTNSENAPSSKIEEQVEDATESNSNISDKLDVEYENMQQVNTDNDVSEVDNLGPSNLDNIPIQIDDQIEVKIDQENIYEVIEDDLEDKQEEIYENMEILRKQSIEQQTDKYRSTREFLEREIMEEEKIRGGDNIYENIEDTEEEDIELSNAESIEEIQHDDVPEKSIPDVCLEANEKLDSKIHQDLTETIEKETEIIYANVNQNFTEDDLNPGEEIEESVELIDVSGDKRGKVETVSDSDIEDKSLDNPSKMVDALKTKFLSSNVIADVSKSASIEPSELSQLKAVDIMKQIHKFEGNTSEKEDEVELDEETNNSSTEMTESTYVETTTTTFESSSSSVQDKSLKKKKSKKSRSYDKENISVGAAPIDNTNCKACGKVVFQMEQIKAEKSVWHKNCFRCQECSKQLTVDTYQSNEGAVYCKPHFKSLFAPKAVEDEAPPSDKPDLGLEELQSLNVRERFQVFEHHEEQSANNIERGQVNVKRSPSILSKLAKFQSKGMDVGVTDDSLNGIPIEESSSEEEPEEEIPEGEDADLIRAKKAQKEKPFHFTGMSDVKSKWEHGEQNSKDVRREERKQEIQSIRDRLFMGKQGKMKEAYQQAVMESESCTNLRKASSPPPVDSCDTRSLKEKFEKGETFEKRDSKDAEDMSVFESGISKKSRSIFLELDANASKAPQISPVSPPKPGNEVKKARETDSPDREVYRDPDIVRAEEQVEDSIIAQETHTATKVLSKFRQMEENMNREPLNLGPKPLKRFTPPPEPARPESGSEAEGTESEEDSETLEEVDQSKLQDADLLEAQKAARARQLRAKFEKWEAKEIKREQQQVNIIEDMGEDQSQVESTKA</sequence>
<proteinExistence type="predicted"/>
<name>A0ACB9SNL9_HOLOL</name>
<gene>
    <name evidence="1" type="ORF">MML48_9g00013437</name>
</gene>
<keyword evidence="2" id="KW-1185">Reference proteome</keyword>
<dbReference type="Proteomes" id="UP001056778">
    <property type="component" value="Chromosome 9"/>
</dbReference>
<comment type="caution">
    <text evidence="1">The sequence shown here is derived from an EMBL/GenBank/DDBJ whole genome shotgun (WGS) entry which is preliminary data.</text>
</comment>
<dbReference type="EMBL" id="CM043023">
    <property type="protein sequence ID" value="KAI4455342.1"/>
    <property type="molecule type" value="Genomic_DNA"/>
</dbReference>
<reference evidence="1" key="1">
    <citation type="submission" date="2022-04" db="EMBL/GenBank/DDBJ databases">
        <title>Chromosome-scale genome assembly of Holotrichia oblita Faldermann.</title>
        <authorList>
            <person name="Rongchong L."/>
        </authorList>
    </citation>
    <scope>NUCLEOTIDE SEQUENCE</scope>
    <source>
        <strain evidence="1">81SQS9</strain>
    </source>
</reference>
<accession>A0ACB9SNL9</accession>
<evidence type="ECO:0000313" key="1">
    <source>
        <dbReference type="EMBL" id="KAI4455342.1"/>
    </source>
</evidence>
<evidence type="ECO:0000313" key="2">
    <source>
        <dbReference type="Proteomes" id="UP001056778"/>
    </source>
</evidence>